<protein>
    <submittedName>
        <fullName evidence="2">Uncharacterized protein</fullName>
    </submittedName>
</protein>
<feature type="transmembrane region" description="Helical" evidence="1">
    <location>
        <begin position="45"/>
        <end position="67"/>
    </location>
</feature>
<evidence type="ECO:0000256" key="1">
    <source>
        <dbReference type="SAM" id="Phobius"/>
    </source>
</evidence>
<keyword evidence="1" id="KW-0472">Membrane</keyword>
<organism evidence="2">
    <name type="scientific">uncultured Caudovirales phage</name>
    <dbReference type="NCBI Taxonomy" id="2100421"/>
    <lineage>
        <taxon>Viruses</taxon>
        <taxon>Duplodnaviria</taxon>
        <taxon>Heunggongvirae</taxon>
        <taxon>Uroviricota</taxon>
        <taxon>Caudoviricetes</taxon>
        <taxon>Peduoviridae</taxon>
        <taxon>Maltschvirus</taxon>
        <taxon>Maltschvirus maltsch</taxon>
    </lineage>
</organism>
<reference evidence="2" key="1">
    <citation type="submission" date="2020-05" db="EMBL/GenBank/DDBJ databases">
        <authorList>
            <person name="Chiriac C."/>
            <person name="Salcher M."/>
            <person name="Ghai R."/>
            <person name="Kavagutti S V."/>
        </authorList>
    </citation>
    <scope>NUCLEOTIDE SEQUENCE</scope>
</reference>
<dbReference type="EMBL" id="LR797178">
    <property type="protein sequence ID" value="CAB4191669.1"/>
    <property type="molecule type" value="Genomic_DNA"/>
</dbReference>
<gene>
    <name evidence="2" type="ORF">UFOVP1229_80</name>
</gene>
<name>A0A6J5R427_9CAUD</name>
<keyword evidence="1" id="KW-1133">Transmembrane helix</keyword>
<keyword evidence="1" id="KW-0812">Transmembrane</keyword>
<evidence type="ECO:0000313" key="2">
    <source>
        <dbReference type="EMBL" id="CAB4191669.1"/>
    </source>
</evidence>
<proteinExistence type="predicted"/>
<accession>A0A6J5R427</accession>
<sequence length="72" mass="7770">MITIQCVCQWLVVGLLLFTFSGTTAKDFKTAATKGYNAGISEFCFSVAGSLVVWILLYGAGTFSVLFGDRSF</sequence>